<gene>
    <name evidence="5" type="primary">UBP8</name>
    <name evidence="5" type="ORF">SDJN03_09811</name>
</gene>
<keyword evidence="2" id="KW-0645">Protease</keyword>
<protein>
    <recommendedName>
        <fullName evidence="2">Ubiquitin carboxyl-terminal hydrolase</fullName>
        <ecNumber evidence="2">3.4.19.12</ecNumber>
    </recommendedName>
</protein>
<dbReference type="CDD" id="cd02674">
    <property type="entry name" value="Peptidase_C19R"/>
    <property type="match status" value="1"/>
</dbReference>
<dbReference type="PROSITE" id="PS00973">
    <property type="entry name" value="USP_2"/>
    <property type="match status" value="1"/>
</dbReference>
<comment type="catalytic activity">
    <reaction evidence="2">
        <text>Thiol-dependent hydrolysis of ester, thioester, amide, peptide and isopeptide bonds formed by the C-terminal Gly of ubiquitin (a 76-residue protein attached to proteins as an intracellular targeting signal).</text>
        <dbReference type="EC" id="3.4.19.12"/>
    </reaction>
</comment>
<sequence length="965" mass="110536">MSRLSATTRFSLLFFSNFNLNLNPTRFLSLFNPSRLSFSTLHLCKSLARLLASKTLALFTMDDLFPNDDDFWDLDVGSRSRPPQRPRLLDDYDYDDNDPEKVYFVPFRWLQETQNDSDQVVGVLYSVSSDEDADSGILLELRKQEVYTKYDGVEERSSGREYALIGESLWLQALKRHSDVKTTSNYAGRLFRDEETLQDVFPLQIRILVSWETNLLAVKINRKDNLADYYKRASIIFNSSSEPFHIWDFSGQTNQLFANNMNNFLDDSPVQRVKEVRLELQVHDVLDNMMDRYEKVANLTEELKTEESPIIINGIMDNAKSYLTESNPMICGNSFRVASSMGLTGLQNLGNTCFMNSALQCLVHTPKLVDYFLGNFQKEINYENPLGMKGELALAFGDLLRKLWAPGSKSVPPRMFKLKLSNFAPQFSGYNQHDSQEFLAFLLDGLHEDLNRVKCKPYFEAKDVEGRRDEEVAEECWQNHIARNDSIIVDLCQGQFRSTLACPACNKLSVTFDPFMYLSLPLPSTSVRSMTLRVFTCDGITLPSTFTLSVPKSGRLKDLIDALSTACSLREDETLLVAEVYKNRIFRLLEDPSDSLALIRNEDKLVAYRLPRDSEPSKLIVYVHQQSETHDNSGKLILGSKTFGVPFVARVPDFCRESDIRQQFLKFLDPLKMPEDDTLRNCDGEAGISGNDDFEMDDASGPKNLDTDERPNNGNIVNSSLPSDFVFYLAESRGASEGTLINPDEPLVISEFTERLDVLVMWPDRMINKYDTCLMSSLPDVFKPHFLARRPQEFVDLYKCLEAFLKEEPLGPDDMWYCPRCKKPQQARKKLDLWRLPEILVIHLKRFSYSRFLKNKLETVVDFPIEDLDFSNYIAFKNSHLSNRYMLYAVSNHYGGMGAGHYTAHVLHGGKWYEFDDDRVLPVSEDVVKSSAAYVLFYRRIPECSILGGDSEDEDNRQNPCRGAF</sequence>
<name>A0AAV6NDJ5_9ROSI</name>
<dbReference type="PROSITE" id="PS00972">
    <property type="entry name" value="USP_1"/>
    <property type="match status" value="1"/>
</dbReference>
<dbReference type="GO" id="GO:0004843">
    <property type="term" value="F:cysteine-type deubiquitinase activity"/>
    <property type="evidence" value="ECO:0007669"/>
    <property type="project" value="UniProtKB-UniRule"/>
</dbReference>
<proteinExistence type="inferred from homology"/>
<dbReference type="PROSITE" id="PS50235">
    <property type="entry name" value="USP_3"/>
    <property type="match status" value="1"/>
</dbReference>
<keyword evidence="6" id="KW-1185">Reference proteome</keyword>
<dbReference type="GO" id="GO:0016579">
    <property type="term" value="P:protein deubiquitination"/>
    <property type="evidence" value="ECO:0007669"/>
    <property type="project" value="InterPro"/>
</dbReference>
<dbReference type="PANTHER" id="PTHR21646:SF75">
    <property type="entry name" value="UBIQUITIN CARBOXYL-TERMINAL HYDROLASE"/>
    <property type="match status" value="1"/>
</dbReference>
<dbReference type="InterPro" id="IPR001394">
    <property type="entry name" value="Peptidase_C19_UCH"/>
</dbReference>
<dbReference type="PANTHER" id="PTHR21646">
    <property type="entry name" value="UBIQUITIN CARBOXYL-TERMINAL HYDROLASE"/>
    <property type="match status" value="1"/>
</dbReference>
<evidence type="ECO:0000256" key="1">
    <source>
        <dbReference type="ARBA" id="ARBA00009085"/>
    </source>
</evidence>
<keyword evidence="2" id="KW-0788">Thiol protease</keyword>
<comment type="similarity">
    <text evidence="1 2">Belongs to the peptidase C19 family.</text>
</comment>
<feature type="region of interest" description="Disordered" evidence="3">
    <location>
        <begin position="678"/>
        <end position="717"/>
    </location>
</feature>
<organism evidence="5 6">
    <name type="scientific">Cucurbita argyrosperma subsp. sororia</name>
    <dbReference type="NCBI Taxonomy" id="37648"/>
    <lineage>
        <taxon>Eukaryota</taxon>
        <taxon>Viridiplantae</taxon>
        <taxon>Streptophyta</taxon>
        <taxon>Embryophyta</taxon>
        <taxon>Tracheophyta</taxon>
        <taxon>Spermatophyta</taxon>
        <taxon>Magnoliopsida</taxon>
        <taxon>eudicotyledons</taxon>
        <taxon>Gunneridae</taxon>
        <taxon>Pentapetalae</taxon>
        <taxon>rosids</taxon>
        <taxon>fabids</taxon>
        <taxon>Cucurbitales</taxon>
        <taxon>Cucurbitaceae</taxon>
        <taxon>Cucurbiteae</taxon>
        <taxon>Cucurbita</taxon>
    </lineage>
</organism>
<feature type="domain" description="USP" evidence="4">
    <location>
        <begin position="344"/>
        <end position="941"/>
    </location>
</feature>
<keyword evidence="2" id="KW-0833">Ubl conjugation pathway</keyword>
<dbReference type="Pfam" id="PF00443">
    <property type="entry name" value="UCH"/>
    <property type="match status" value="1"/>
</dbReference>
<dbReference type="EC" id="3.4.19.12" evidence="2"/>
<dbReference type="Proteomes" id="UP000685013">
    <property type="component" value="Chromosome 6"/>
</dbReference>
<dbReference type="InterPro" id="IPR057372">
    <property type="entry name" value="Ubiquitin_UBP8/5"/>
</dbReference>
<reference evidence="5 6" key="1">
    <citation type="journal article" date="2021" name="Hortic Res">
        <title>The domestication of Cucurbita argyrosperma as revealed by the genome of its wild relative.</title>
        <authorList>
            <person name="Barrera-Redondo J."/>
            <person name="Sanchez-de la Vega G."/>
            <person name="Aguirre-Liguori J.A."/>
            <person name="Castellanos-Morales G."/>
            <person name="Gutierrez-Guerrero Y.T."/>
            <person name="Aguirre-Dugua X."/>
            <person name="Aguirre-Planter E."/>
            <person name="Tenaillon M.I."/>
            <person name="Lira-Saade R."/>
            <person name="Eguiarte L.E."/>
        </authorList>
    </citation>
    <scope>NUCLEOTIDE SEQUENCE [LARGE SCALE GENOMIC DNA]</scope>
    <source>
        <strain evidence="5">JBR-2021</strain>
    </source>
</reference>
<evidence type="ECO:0000259" key="4">
    <source>
        <dbReference type="PROSITE" id="PS50235"/>
    </source>
</evidence>
<evidence type="ECO:0000313" key="5">
    <source>
        <dbReference type="EMBL" id="KAG6596631.1"/>
    </source>
</evidence>
<dbReference type="GO" id="GO:0006508">
    <property type="term" value="P:proteolysis"/>
    <property type="evidence" value="ECO:0007669"/>
    <property type="project" value="UniProtKB-KW"/>
</dbReference>
<dbReference type="InterPro" id="IPR028889">
    <property type="entry name" value="USP"/>
</dbReference>
<evidence type="ECO:0000313" key="6">
    <source>
        <dbReference type="Proteomes" id="UP000685013"/>
    </source>
</evidence>
<dbReference type="AlphaFoldDB" id="A0AAV6NDJ5"/>
<accession>A0AAV6NDJ5</accession>
<comment type="caution">
    <text evidence="5">The sequence shown here is derived from an EMBL/GenBank/DDBJ whole genome shotgun (WGS) entry which is preliminary data.</text>
</comment>
<dbReference type="InterPro" id="IPR050185">
    <property type="entry name" value="Ub_carboxyl-term_hydrolase"/>
</dbReference>
<evidence type="ECO:0000256" key="2">
    <source>
        <dbReference type="RuleBase" id="RU366025"/>
    </source>
</evidence>
<dbReference type="InterPro" id="IPR018200">
    <property type="entry name" value="USP_CS"/>
</dbReference>
<keyword evidence="2 5" id="KW-0378">Hydrolase</keyword>
<evidence type="ECO:0000256" key="3">
    <source>
        <dbReference type="SAM" id="MobiDB-lite"/>
    </source>
</evidence>
<comment type="function">
    <text evidence="2">Recognizes and hydrolyzes the peptide bond at the C-terminal Gly of ubiquitin. Involved in the processing of poly-ubiquitin precursors as well as that of ubiquitinated proteins.</text>
</comment>
<dbReference type="EMBL" id="JAGKQH010000006">
    <property type="protein sequence ID" value="KAG6596631.1"/>
    <property type="molecule type" value="Genomic_DNA"/>
</dbReference>
<feature type="non-terminal residue" evidence="5">
    <location>
        <position position="1"/>
    </location>
</feature>
<dbReference type="Pfam" id="PF25242">
    <property type="entry name" value="Ubiquitin_UBP8"/>
    <property type="match status" value="1"/>
</dbReference>